<keyword evidence="3" id="KW-0677">Repeat</keyword>
<evidence type="ECO:0000256" key="2">
    <source>
        <dbReference type="ARBA" id="ARBA00008363"/>
    </source>
</evidence>
<feature type="domain" description="RRM" evidence="7">
    <location>
        <begin position="115"/>
        <end position="191"/>
    </location>
</feature>
<proteinExistence type="inferred from homology"/>
<comment type="similarity">
    <text evidence="2">Belongs to the SF3B4 family.</text>
</comment>
<dbReference type="FunFam" id="3.30.70.330:FF:000505">
    <property type="entry name" value="Splicing factor 3B subunit 4"/>
    <property type="match status" value="1"/>
</dbReference>
<dbReference type="InterPro" id="IPR012677">
    <property type="entry name" value="Nucleotide-bd_a/b_plait_sf"/>
</dbReference>
<gene>
    <name evidence="8" type="ORF">PUMCH_001975</name>
</gene>
<dbReference type="GO" id="GO:0048026">
    <property type="term" value="P:positive regulation of mRNA splicing, via spliceosome"/>
    <property type="evidence" value="ECO:0007669"/>
    <property type="project" value="TreeGrafter"/>
</dbReference>
<evidence type="ECO:0000259" key="7">
    <source>
        <dbReference type="PROSITE" id="PS50102"/>
    </source>
</evidence>
<dbReference type="GO" id="GO:0005730">
    <property type="term" value="C:nucleolus"/>
    <property type="evidence" value="ECO:0007669"/>
    <property type="project" value="TreeGrafter"/>
</dbReference>
<dbReference type="SMART" id="SM00360">
    <property type="entry name" value="RRM"/>
    <property type="match status" value="2"/>
</dbReference>
<dbReference type="GO" id="GO:0003723">
    <property type="term" value="F:RNA binding"/>
    <property type="evidence" value="ECO:0007669"/>
    <property type="project" value="UniProtKB-UniRule"/>
</dbReference>
<accession>A0AAX4H828</accession>
<dbReference type="SUPFAM" id="SSF54928">
    <property type="entry name" value="RNA-binding domain, RBD"/>
    <property type="match status" value="1"/>
</dbReference>
<dbReference type="GO" id="GO:0071011">
    <property type="term" value="C:precatalytic spliceosome"/>
    <property type="evidence" value="ECO:0007669"/>
    <property type="project" value="TreeGrafter"/>
</dbReference>
<dbReference type="Proteomes" id="UP001338582">
    <property type="component" value="Chromosome 2"/>
</dbReference>
<evidence type="ECO:0000313" key="8">
    <source>
        <dbReference type="EMBL" id="WPK24692.1"/>
    </source>
</evidence>
<keyword evidence="5" id="KW-0539">Nucleus</keyword>
<evidence type="ECO:0000256" key="6">
    <source>
        <dbReference type="PROSITE-ProRule" id="PRU00176"/>
    </source>
</evidence>
<keyword evidence="9" id="KW-1185">Reference proteome</keyword>
<dbReference type="PANTHER" id="PTHR48030:SF3">
    <property type="entry name" value="SPLICING FACTOR 3B SUBUNIT 4"/>
    <property type="match status" value="1"/>
</dbReference>
<protein>
    <recommendedName>
        <fullName evidence="7">RRM domain-containing protein</fullName>
    </recommendedName>
</protein>
<dbReference type="InterPro" id="IPR000504">
    <property type="entry name" value="RRM_dom"/>
</dbReference>
<evidence type="ECO:0000256" key="5">
    <source>
        <dbReference type="ARBA" id="ARBA00023242"/>
    </source>
</evidence>
<sequence length="227" mass="25295">MNVFRKPQENERNPHASLYVGNLDPQVTEPLLYELFIQVGPVKQLNLPKDRILRAHQGFGFVEYRTIEDAEYALNILRGVRLFGRTLKINKIEAPTSASSKTVSVNKMAGMSVGARVFIGNLSKLADSKYLKETLSFFGEILGEPEVVPDEKGTNHAFVEFADFEGSDLAIEKLNGATLMNSKVRLSYAYKEGQEGKKAVHGDEAERLLAKQAKMNKKTKSSKKKSS</sequence>
<evidence type="ECO:0000256" key="1">
    <source>
        <dbReference type="ARBA" id="ARBA00004123"/>
    </source>
</evidence>
<evidence type="ECO:0000256" key="4">
    <source>
        <dbReference type="ARBA" id="ARBA00022884"/>
    </source>
</evidence>
<dbReference type="RefSeq" id="XP_062877075.1">
    <property type="nucleotide sequence ID" value="XM_063021005.1"/>
</dbReference>
<dbReference type="InterPro" id="IPR052084">
    <property type="entry name" value="SF3B4_spliceosome_assoc"/>
</dbReference>
<dbReference type="PANTHER" id="PTHR48030">
    <property type="entry name" value="SPLICING FACTOR 3B SUBUNIT 4"/>
    <property type="match status" value="1"/>
</dbReference>
<dbReference type="Gene3D" id="3.30.70.330">
    <property type="match status" value="2"/>
</dbReference>
<dbReference type="CDD" id="cd12334">
    <property type="entry name" value="RRM1_SF3B4"/>
    <property type="match status" value="1"/>
</dbReference>
<name>A0AAX4H828_9ASCO</name>
<dbReference type="Pfam" id="PF00076">
    <property type="entry name" value="RRM_1"/>
    <property type="match status" value="2"/>
</dbReference>
<keyword evidence="4 6" id="KW-0694">RNA-binding</keyword>
<evidence type="ECO:0000256" key="3">
    <source>
        <dbReference type="ARBA" id="ARBA00022737"/>
    </source>
</evidence>
<dbReference type="KEGG" id="asau:88173040"/>
<dbReference type="InterPro" id="IPR035979">
    <property type="entry name" value="RBD_domain_sf"/>
</dbReference>
<feature type="domain" description="RRM" evidence="7">
    <location>
        <begin position="16"/>
        <end position="94"/>
    </location>
</feature>
<dbReference type="GeneID" id="88173040"/>
<dbReference type="InterPro" id="IPR034158">
    <property type="entry name" value="SF3B4_RRM1"/>
</dbReference>
<dbReference type="PROSITE" id="PS50102">
    <property type="entry name" value="RRM"/>
    <property type="match status" value="2"/>
</dbReference>
<comment type="subcellular location">
    <subcellularLocation>
        <location evidence="1">Nucleus</location>
    </subcellularLocation>
</comment>
<organism evidence="8 9">
    <name type="scientific">Australozyma saopauloensis</name>
    <dbReference type="NCBI Taxonomy" id="291208"/>
    <lineage>
        <taxon>Eukaryota</taxon>
        <taxon>Fungi</taxon>
        <taxon>Dikarya</taxon>
        <taxon>Ascomycota</taxon>
        <taxon>Saccharomycotina</taxon>
        <taxon>Pichiomycetes</taxon>
        <taxon>Metschnikowiaceae</taxon>
        <taxon>Australozyma</taxon>
    </lineage>
</organism>
<evidence type="ECO:0000313" key="9">
    <source>
        <dbReference type="Proteomes" id="UP001338582"/>
    </source>
</evidence>
<reference evidence="8 9" key="1">
    <citation type="submission" date="2023-10" db="EMBL/GenBank/DDBJ databases">
        <title>Draft Genome Sequence of Candida saopaulonensis from a very Premature Infant with Sepsis.</title>
        <authorList>
            <person name="Ning Y."/>
            <person name="Dai R."/>
            <person name="Xiao M."/>
            <person name="Xu Y."/>
            <person name="Yan Q."/>
            <person name="Zhang L."/>
        </authorList>
    </citation>
    <scope>NUCLEOTIDE SEQUENCE [LARGE SCALE GENOMIC DNA]</scope>
    <source>
        <strain evidence="8 9">19XY460</strain>
    </source>
</reference>
<dbReference type="EMBL" id="CP138895">
    <property type="protein sequence ID" value="WPK24692.1"/>
    <property type="molecule type" value="Genomic_DNA"/>
</dbReference>
<dbReference type="AlphaFoldDB" id="A0AAX4H828"/>